<keyword evidence="2" id="KW-0805">Transcription regulation</keyword>
<dbReference type="GO" id="GO:0003676">
    <property type="term" value="F:nucleic acid binding"/>
    <property type="evidence" value="ECO:0007669"/>
    <property type="project" value="InterPro"/>
</dbReference>
<name>A0A2P5BZ92_PARAD</name>
<gene>
    <name evidence="4" type="ORF">PanWU01x14_196810</name>
</gene>
<dbReference type="Pfam" id="PF02536">
    <property type="entry name" value="mTERF"/>
    <property type="match status" value="1"/>
</dbReference>
<dbReference type="AlphaFoldDB" id="A0A2P5BZ92"/>
<sequence length="333" mass="37374">MKTITPWPSFPAPHRVHSTVIPFPPQTQTLLFPQATFLPSSPKPYINPNPIPKKPSGSLALTLKPVPQLSGYPNTSDSGILFREKILYLENQLNVDSHKALHLNPDFRSAPLSSVKSVEQCLSSMGIERSAIGRILDMHPKLLTSDPDYDLYPIFDFLLNEVGIPFPDIRKCIIRCPRLLVCDVDGQLRPTFGFLTGLGFVGRNSITCHSALLLVSNVEGTLLPKIEYLQSMGLSYDEVATMVRRSPGLLTLSVQNNLVPKVEYFLREMKGDVVELRRFPQYFSFSLEAKIKPRHRLLVEHGIWLPLSAMLKVSDGEFNARLLEMRLRSAGGR</sequence>
<evidence type="ECO:0000313" key="5">
    <source>
        <dbReference type="Proteomes" id="UP000237105"/>
    </source>
</evidence>
<dbReference type="GO" id="GO:0006353">
    <property type="term" value="P:DNA-templated transcription termination"/>
    <property type="evidence" value="ECO:0007669"/>
    <property type="project" value="UniProtKB-KW"/>
</dbReference>
<dbReference type="InterPro" id="IPR003690">
    <property type="entry name" value="MTERF"/>
</dbReference>
<reference evidence="5" key="1">
    <citation type="submission" date="2016-06" db="EMBL/GenBank/DDBJ databases">
        <title>Parallel loss of symbiosis genes in relatives of nitrogen-fixing non-legume Parasponia.</title>
        <authorList>
            <person name="Van Velzen R."/>
            <person name="Holmer R."/>
            <person name="Bu F."/>
            <person name="Rutten L."/>
            <person name="Van Zeijl A."/>
            <person name="Liu W."/>
            <person name="Santuari L."/>
            <person name="Cao Q."/>
            <person name="Sharma T."/>
            <person name="Shen D."/>
            <person name="Roswanjaya Y."/>
            <person name="Wardhani T."/>
            <person name="Kalhor M.S."/>
            <person name="Jansen J."/>
            <person name="Van den Hoogen J."/>
            <person name="Gungor B."/>
            <person name="Hartog M."/>
            <person name="Hontelez J."/>
            <person name="Verver J."/>
            <person name="Yang W.-C."/>
            <person name="Schijlen E."/>
            <person name="Repin R."/>
            <person name="Schilthuizen M."/>
            <person name="Schranz E."/>
            <person name="Heidstra R."/>
            <person name="Miyata K."/>
            <person name="Fedorova E."/>
            <person name="Kohlen W."/>
            <person name="Bisseling T."/>
            <person name="Smit S."/>
            <person name="Geurts R."/>
        </authorList>
    </citation>
    <scope>NUCLEOTIDE SEQUENCE [LARGE SCALE GENOMIC DNA]</scope>
    <source>
        <strain evidence="5">cv. WU1-14</strain>
    </source>
</reference>
<evidence type="ECO:0000256" key="1">
    <source>
        <dbReference type="ARBA" id="ARBA00007692"/>
    </source>
</evidence>
<dbReference type="SMART" id="SM00733">
    <property type="entry name" value="Mterf"/>
    <property type="match status" value="5"/>
</dbReference>
<dbReference type="OrthoDB" id="637682at2759"/>
<keyword evidence="2" id="KW-0806">Transcription termination</keyword>
<evidence type="ECO:0000313" key="4">
    <source>
        <dbReference type="EMBL" id="PON54132.1"/>
    </source>
</evidence>
<proteinExistence type="inferred from homology"/>
<keyword evidence="5" id="KW-1185">Reference proteome</keyword>
<dbReference type="Gene3D" id="1.25.70.10">
    <property type="entry name" value="Transcription termination factor 3, mitochondrial"/>
    <property type="match status" value="1"/>
</dbReference>
<evidence type="ECO:0000256" key="2">
    <source>
        <dbReference type="ARBA" id="ARBA00022472"/>
    </source>
</evidence>
<evidence type="ECO:0000256" key="3">
    <source>
        <dbReference type="ARBA" id="ARBA00022946"/>
    </source>
</evidence>
<organism evidence="4 5">
    <name type="scientific">Parasponia andersonii</name>
    <name type="common">Sponia andersonii</name>
    <dbReference type="NCBI Taxonomy" id="3476"/>
    <lineage>
        <taxon>Eukaryota</taxon>
        <taxon>Viridiplantae</taxon>
        <taxon>Streptophyta</taxon>
        <taxon>Embryophyta</taxon>
        <taxon>Tracheophyta</taxon>
        <taxon>Spermatophyta</taxon>
        <taxon>Magnoliopsida</taxon>
        <taxon>eudicotyledons</taxon>
        <taxon>Gunneridae</taxon>
        <taxon>Pentapetalae</taxon>
        <taxon>rosids</taxon>
        <taxon>fabids</taxon>
        <taxon>Rosales</taxon>
        <taxon>Cannabaceae</taxon>
        <taxon>Parasponia</taxon>
    </lineage>
</organism>
<dbReference type="Proteomes" id="UP000237105">
    <property type="component" value="Unassembled WGS sequence"/>
</dbReference>
<accession>A0A2P5BZ92</accession>
<dbReference type="EMBL" id="JXTB01000198">
    <property type="protein sequence ID" value="PON54132.1"/>
    <property type="molecule type" value="Genomic_DNA"/>
</dbReference>
<keyword evidence="2" id="KW-0804">Transcription</keyword>
<keyword evidence="3" id="KW-0809">Transit peptide</keyword>
<dbReference type="PANTHER" id="PTHR13068:SF36">
    <property type="entry name" value="TRANSCRIPTION TERMINATION FACTOR MTEF1, CHLOROPLASTIC"/>
    <property type="match status" value="1"/>
</dbReference>
<dbReference type="PANTHER" id="PTHR13068">
    <property type="entry name" value="CGI-12 PROTEIN-RELATED"/>
    <property type="match status" value="1"/>
</dbReference>
<comment type="caution">
    <text evidence="4">The sequence shown here is derived from an EMBL/GenBank/DDBJ whole genome shotgun (WGS) entry which is preliminary data.</text>
</comment>
<protein>
    <submittedName>
        <fullName evidence="4">Mitochodrial transcription termination factor</fullName>
    </submittedName>
</protein>
<comment type="similarity">
    <text evidence="1">Belongs to the mTERF family.</text>
</comment>
<dbReference type="InterPro" id="IPR038538">
    <property type="entry name" value="MTERF_sf"/>
</dbReference>